<sequence>MSLTDLAGGFATVLSPSVLLLALLGCLAGTLIGVLPGLGPVTAVAVLFPLTTYLDPATGIIVLAAIYYGGMYGGSTTAILLNIPGETASVPTAIEGNLMTKRGRAGAALAMAAITSFVAGIVGTVGVWLIGPTLSRFALRFGPPEMLGLLIFSLVTIIGVTSTSLRRSVAACGVGMLIGAVGILPASSETRLTFGSTDLLQGFDIVPVMMGMFGLAEVLRTILRPPIRQHEVAVGSLRPTRQEFTAGMGAGVRGTGSGFFLGLLPGMIPTIASFLSFASEQRRARRRGSSRFGTGAVEGVAGPEAANNAAAMAGFVPLLCLGIPTGATMALVLAAMLVYGIIPGPLLFGQHPDFVASIIASFFVANVILLVLNLPLVGLWAKVTRVPTGLLMAIVASGCLLGAYLSENSFTDVWVCVVFGVVGWLLTEWGVPLAPLVMGMILGPLLEVAAQQSFALSPTFFLERPIFITFAALTALSVLFGMRMRRKGMAGDED</sequence>
<dbReference type="OrthoDB" id="9781349at2"/>
<evidence type="ECO:0000313" key="4">
    <source>
        <dbReference type="Proteomes" id="UP000292695"/>
    </source>
</evidence>
<accession>A0A4R0IFZ1</accession>
<gene>
    <name evidence="3" type="ORF">E0H50_18520</name>
</gene>
<name>A0A4R0IFZ1_9ACTN</name>
<feature type="transmembrane region" description="Helical" evidence="1">
    <location>
        <begin position="142"/>
        <end position="161"/>
    </location>
</feature>
<feature type="domain" description="DUF112" evidence="2">
    <location>
        <begin position="19"/>
        <end position="437"/>
    </location>
</feature>
<keyword evidence="1" id="KW-0812">Transmembrane</keyword>
<dbReference type="PANTHER" id="PTHR35342">
    <property type="entry name" value="TRICARBOXYLIC TRANSPORT PROTEIN"/>
    <property type="match status" value="1"/>
</dbReference>
<feature type="transmembrane region" description="Helical" evidence="1">
    <location>
        <begin position="413"/>
        <end position="446"/>
    </location>
</feature>
<feature type="transmembrane region" description="Helical" evidence="1">
    <location>
        <begin position="354"/>
        <end position="380"/>
    </location>
</feature>
<protein>
    <submittedName>
        <fullName evidence="3">Tripartite tricarboxylate transporter permease</fullName>
    </submittedName>
</protein>
<feature type="transmembrane region" description="Helical" evidence="1">
    <location>
        <begin position="168"/>
        <end position="187"/>
    </location>
</feature>
<evidence type="ECO:0000256" key="1">
    <source>
        <dbReference type="SAM" id="Phobius"/>
    </source>
</evidence>
<proteinExistence type="predicted"/>
<feature type="transmembrane region" description="Helical" evidence="1">
    <location>
        <begin position="315"/>
        <end position="342"/>
    </location>
</feature>
<dbReference type="AlphaFoldDB" id="A0A4R0IFZ1"/>
<keyword evidence="1" id="KW-0472">Membrane</keyword>
<reference evidence="3 4" key="1">
    <citation type="submission" date="2019-02" db="EMBL/GenBank/DDBJ databases">
        <title>Kribbella capetownensis sp. nov. and Kribbella speibonae sp. nov., isolated from soil.</title>
        <authorList>
            <person name="Curtis S.M."/>
            <person name="Norton I."/>
            <person name="Everest G.J."/>
            <person name="Meyers P.R."/>
        </authorList>
    </citation>
    <scope>NUCLEOTIDE SEQUENCE [LARGE SCALE GENOMIC DNA]</scope>
    <source>
        <strain evidence="3 4">DSM 27082</strain>
    </source>
</reference>
<organism evidence="3 4">
    <name type="scientific">Kribbella sindirgiensis</name>
    <dbReference type="NCBI Taxonomy" id="1124744"/>
    <lineage>
        <taxon>Bacteria</taxon>
        <taxon>Bacillati</taxon>
        <taxon>Actinomycetota</taxon>
        <taxon>Actinomycetes</taxon>
        <taxon>Propionibacteriales</taxon>
        <taxon>Kribbellaceae</taxon>
        <taxon>Kribbella</taxon>
    </lineage>
</organism>
<feature type="transmembrane region" description="Helical" evidence="1">
    <location>
        <begin position="466"/>
        <end position="482"/>
    </location>
</feature>
<keyword evidence="4" id="KW-1185">Reference proteome</keyword>
<dbReference type="InterPro" id="IPR002823">
    <property type="entry name" value="DUF112_TM"/>
</dbReference>
<evidence type="ECO:0000313" key="3">
    <source>
        <dbReference type="EMBL" id="TCC32211.1"/>
    </source>
</evidence>
<evidence type="ECO:0000259" key="2">
    <source>
        <dbReference type="Pfam" id="PF01970"/>
    </source>
</evidence>
<keyword evidence="1" id="KW-1133">Transmembrane helix</keyword>
<feature type="transmembrane region" description="Helical" evidence="1">
    <location>
        <begin position="386"/>
        <end position="406"/>
    </location>
</feature>
<feature type="transmembrane region" description="Helical" evidence="1">
    <location>
        <begin position="258"/>
        <end position="278"/>
    </location>
</feature>
<feature type="transmembrane region" description="Helical" evidence="1">
    <location>
        <begin position="107"/>
        <end position="130"/>
    </location>
</feature>
<dbReference type="EMBL" id="SJKA01000006">
    <property type="protein sequence ID" value="TCC32211.1"/>
    <property type="molecule type" value="Genomic_DNA"/>
</dbReference>
<dbReference type="RefSeq" id="WP_131289909.1">
    <property type="nucleotide sequence ID" value="NZ_SJKA01000006.1"/>
</dbReference>
<feature type="transmembrane region" description="Helical" evidence="1">
    <location>
        <begin position="44"/>
        <end position="68"/>
    </location>
</feature>
<dbReference type="Pfam" id="PF01970">
    <property type="entry name" value="TctA"/>
    <property type="match status" value="1"/>
</dbReference>
<dbReference type="Proteomes" id="UP000292695">
    <property type="component" value="Unassembled WGS sequence"/>
</dbReference>
<dbReference type="PANTHER" id="PTHR35342:SF5">
    <property type="entry name" value="TRICARBOXYLIC TRANSPORT PROTEIN"/>
    <property type="match status" value="1"/>
</dbReference>
<comment type="caution">
    <text evidence="3">The sequence shown here is derived from an EMBL/GenBank/DDBJ whole genome shotgun (WGS) entry which is preliminary data.</text>
</comment>